<feature type="transmembrane region" description="Helical" evidence="1">
    <location>
        <begin position="12"/>
        <end position="28"/>
    </location>
</feature>
<keyword evidence="1" id="KW-1133">Transmembrane helix</keyword>
<name>A0ABW4ZIH0_9SPHI</name>
<comment type="caution">
    <text evidence="2">The sequence shown here is derived from an EMBL/GenBank/DDBJ whole genome shotgun (WGS) entry which is preliminary data.</text>
</comment>
<evidence type="ECO:0000256" key="1">
    <source>
        <dbReference type="SAM" id="Phobius"/>
    </source>
</evidence>
<keyword evidence="3" id="KW-1185">Reference proteome</keyword>
<evidence type="ECO:0000313" key="2">
    <source>
        <dbReference type="EMBL" id="MFD2161679.1"/>
    </source>
</evidence>
<organism evidence="2 3">
    <name type="scientific">Paradesertivirga mongoliensis</name>
    <dbReference type="NCBI Taxonomy" id="2100740"/>
    <lineage>
        <taxon>Bacteria</taxon>
        <taxon>Pseudomonadati</taxon>
        <taxon>Bacteroidota</taxon>
        <taxon>Sphingobacteriia</taxon>
        <taxon>Sphingobacteriales</taxon>
        <taxon>Sphingobacteriaceae</taxon>
        <taxon>Paradesertivirga</taxon>
    </lineage>
</organism>
<sequence length="60" mass="6445">MEQEKDNQDYGIYFLLAVICGVATAWVVTGSIGWVLLGALLGLLTAGFFVNVIVKGQNNL</sequence>
<feature type="transmembrane region" description="Helical" evidence="1">
    <location>
        <begin position="34"/>
        <end position="54"/>
    </location>
</feature>
<protein>
    <submittedName>
        <fullName evidence="2">Uncharacterized protein</fullName>
    </submittedName>
</protein>
<keyword evidence="1" id="KW-0472">Membrane</keyword>
<dbReference type="Proteomes" id="UP001597387">
    <property type="component" value="Unassembled WGS sequence"/>
</dbReference>
<keyword evidence="1" id="KW-0812">Transmembrane</keyword>
<evidence type="ECO:0000313" key="3">
    <source>
        <dbReference type="Proteomes" id="UP001597387"/>
    </source>
</evidence>
<reference evidence="3" key="1">
    <citation type="journal article" date="2019" name="Int. J. Syst. Evol. Microbiol.">
        <title>The Global Catalogue of Microorganisms (GCM) 10K type strain sequencing project: providing services to taxonomists for standard genome sequencing and annotation.</title>
        <authorList>
            <consortium name="The Broad Institute Genomics Platform"/>
            <consortium name="The Broad Institute Genome Sequencing Center for Infectious Disease"/>
            <person name="Wu L."/>
            <person name="Ma J."/>
        </authorList>
    </citation>
    <scope>NUCLEOTIDE SEQUENCE [LARGE SCALE GENOMIC DNA]</scope>
    <source>
        <strain evidence="3">KCTC 42217</strain>
    </source>
</reference>
<dbReference type="EMBL" id="JBHUHZ010000001">
    <property type="protein sequence ID" value="MFD2161679.1"/>
    <property type="molecule type" value="Genomic_DNA"/>
</dbReference>
<proteinExistence type="predicted"/>
<gene>
    <name evidence="2" type="ORF">ACFSJU_04690</name>
</gene>
<accession>A0ABW4ZIH0</accession>
<dbReference type="RefSeq" id="WP_255898777.1">
    <property type="nucleotide sequence ID" value="NZ_JAFMZO010000001.1"/>
</dbReference>